<feature type="signal peptide" evidence="1">
    <location>
        <begin position="1"/>
        <end position="20"/>
    </location>
</feature>
<dbReference type="InterPro" id="IPR002509">
    <property type="entry name" value="NODB_dom"/>
</dbReference>
<keyword evidence="4" id="KW-1185">Reference proteome</keyword>
<keyword evidence="1" id="KW-0732">Signal</keyword>
<dbReference type="GO" id="GO:0016810">
    <property type="term" value="F:hydrolase activity, acting on carbon-nitrogen (but not peptide) bonds"/>
    <property type="evidence" value="ECO:0007669"/>
    <property type="project" value="InterPro"/>
</dbReference>
<comment type="caution">
    <text evidence="3">The sequence shown here is derived from an EMBL/GenBank/DDBJ whole genome shotgun (WGS) entry which is preliminary data.</text>
</comment>
<proteinExistence type="predicted"/>
<evidence type="ECO:0000313" key="3">
    <source>
        <dbReference type="EMBL" id="MST96455.1"/>
    </source>
</evidence>
<dbReference type="PROSITE" id="PS51677">
    <property type="entry name" value="NODB"/>
    <property type="match status" value="1"/>
</dbReference>
<dbReference type="InterPro" id="IPR011330">
    <property type="entry name" value="Glyco_hydro/deAcase_b/a-brl"/>
</dbReference>
<sequence>MTLKSYVLMCALAFSAVLSANPLALPEYTREVKLTFATPEAAKEAKLTLLPLPAGKHFAFSTRWDDSNPKHARMAELLAKHGFKGTFFLVARDDKFYDETLPLLTRKGHSVGNHTLNHPNLATLIPNEVSRQILQNRAEYEARTNQPVNAFVLPYCAYKNGSDSLSPLRIGEALYRSGELGSPEYFPNLEEEYGLPAGSWSVSSLFSIDDRHPSAERFDSEIEKRLKSMKPGDYFHATLGLHTWQDDKGFETLDGIFAKYANRPDWWYCNENEYNAYRYAAQHTRIEKRVEGNRAIFLLAGPTPAALGSDTPLWAAVTPATADGKTRVRLPHTLAMPEKIDLVVTNGSDLVKPKKFPAVAVSLQMNLEEERVTLTLANQGKLPLTNVTVAFRLPLLITTDERVPRKSAELIAPGSTVTYSVNFTEQRKTALYQCGRLFAAAEVDFELDEKPQRLWVATTDELPQFAEAVPRDTALALGPLPPESFTPELLAAASNPQESLSNWEPLKAGEWNLPYLVQIPKKEKEQVAVALTFRAEAAIDGWKLHVGSRDVLGVYLNGSRIEVKSLPERIKALKGLNRLVVLYKANGGPHMISVSKGSNPNLPVEFVQQ</sequence>
<feature type="domain" description="NodB homology" evidence="2">
    <location>
        <begin position="56"/>
        <end position="269"/>
    </location>
</feature>
<name>A0A844G0M2_9BACT</name>
<evidence type="ECO:0000313" key="4">
    <source>
        <dbReference type="Proteomes" id="UP000435649"/>
    </source>
</evidence>
<protein>
    <submittedName>
        <fullName evidence="3">Polysaccharide deacetylase family protein</fullName>
    </submittedName>
</protein>
<dbReference type="PANTHER" id="PTHR10587">
    <property type="entry name" value="GLYCOSYL TRANSFERASE-RELATED"/>
    <property type="match status" value="1"/>
</dbReference>
<dbReference type="Pfam" id="PF01522">
    <property type="entry name" value="Polysacc_deac_1"/>
    <property type="match status" value="1"/>
</dbReference>
<dbReference type="GO" id="GO:0005975">
    <property type="term" value="P:carbohydrate metabolic process"/>
    <property type="evidence" value="ECO:0007669"/>
    <property type="project" value="InterPro"/>
</dbReference>
<dbReference type="RefSeq" id="WP_154417205.1">
    <property type="nucleotide sequence ID" value="NZ_VUNS01000004.1"/>
</dbReference>
<evidence type="ECO:0000259" key="2">
    <source>
        <dbReference type="PROSITE" id="PS51677"/>
    </source>
</evidence>
<evidence type="ECO:0000256" key="1">
    <source>
        <dbReference type="SAM" id="SignalP"/>
    </source>
</evidence>
<gene>
    <name evidence="3" type="ORF">FYJ85_05275</name>
</gene>
<dbReference type="Proteomes" id="UP000435649">
    <property type="component" value="Unassembled WGS sequence"/>
</dbReference>
<feature type="chain" id="PRO_5032779520" evidence="1">
    <location>
        <begin position="21"/>
        <end position="609"/>
    </location>
</feature>
<dbReference type="SUPFAM" id="SSF88713">
    <property type="entry name" value="Glycoside hydrolase/deacetylase"/>
    <property type="match status" value="1"/>
</dbReference>
<dbReference type="EMBL" id="VUNS01000004">
    <property type="protein sequence ID" value="MST96455.1"/>
    <property type="molecule type" value="Genomic_DNA"/>
</dbReference>
<reference evidence="3 4" key="1">
    <citation type="submission" date="2019-08" db="EMBL/GenBank/DDBJ databases">
        <title>In-depth cultivation of the pig gut microbiome towards novel bacterial diversity and tailored functional studies.</title>
        <authorList>
            <person name="Wylensek D."/>
            <person name="Hitch T.C.A."/>
            <person name="Clavel T."/>
        </authorList>
    </citation>
    <scope>NUCLEOTIDE SEQUENCE [LARGE SCALE GENOMIC DNA]</scope>
    <source>
        <strain evidence="3 4">BBE-744-WT-12</strain>
    </source>
</reference>
<accession>A0A844G0M2</accession>
<dbReference type="InterPro" id="IPR050248">
    <property type="entry name" value="Polysacc_deacetylase_ArnD"/>
</dbReference>
<dbReference type="AlphaFoldDB" id="A0A844G0M2"/>
<dbReference type="Gene3D" id="3.20.20.370">
    <property type="entry name" value="Glycoside hydrolase/deacetylase"/>
    <property type="match status" value="1"/>
</dbReference>
<organism evidence="3 4">
    <name type="scientific">Victivallis lenta</name>
    <dbReference type="NCBI Taxonomy" id="2606640"/>
    <lineage>
        <taxon>Bacteria</taxon>
        <taxon>Pseudomonadati</taxon>
        <taxon>Lentisphaerota</taxon>
        <taxon>Lentisphaeria</taxon>
        <taxon>Victivallales</taxon>
        <taxon>Victivallaceae</taxon>
        <taxon>Victivallis</taxon>
    </lineage>
</organism>